<accession>A0A375H7P2</accession>
<gene>
    <name evidence="1" type="ORF">CBM2605_A80180</name>
    <name evidence="2" type="ORF">CBM2607_11206</name>
</gene>
<dbReference type="Proteomes" id="UP000256710">
    <property type="component" value="Unassembled WGS sequence"/>
</dbReference>
<evidence type="ECO:0000313" key="4">
    <source>
        <dbReference type="Proteomes" id="UP000256710"/>
    </source>
</evidence>
<proteinExistence type="predicted"/>
<sequence length="58" mass="6113">MNVTGTASGLRKIKRAGNRKNLSCAPGIFGGRAKKNRLPWQPVFGSGNGWPPAPIIPA</sequence>
<dbReference type="AlphaFoldDB" id="A0A375H7P2"/>
<name>A0A375H7P2_9BURK</name>
<dbReference type="Proteomes" id="UP000255168">
    <property type="component" value="Chromosome I"/>
</dbReference>
<dbReference type="EMBL" id="OFTC01000030">
    <property type="protein sequence ID" value="SOZ37696.1"/>
    <property type="molecule type" value="Genomic_DNA"/>
</dbReference>
<organism evidence="2 3">
    <name type="scientific">Cupriavidus neocaledonicus</name>
    <dbReference type="NCBI Taxonomy" id="1040979"/>
    <lineage>
        <taxon>Bacteria</taxon>
        <taxon>Pseudomonadati</taxon>
        <taxon>Pseudomonadota</taxon>
        <taxon>Betaproteobacteria</taxon>
        <taxon>Burkholderiales</taxon>
        <taxon>Burkholderiaceae</taxon>
        <taxon>Cupriavidus</taxon>
    </lineage>
</organism>
<protein>
    <submittedName>
        <fullName evidence="2">Uncharacterized protein</fullName>
    </submittedName>
</protein>
<reference evidence="3 4" key="1">
    <citation type="submission" date="2018-01" db="EMBL/GenBank/DDBJ databases">
        <authorList>
            <person name="Clerissi C."/>
        </authorList>
    </citation>
    <scope>NUCLEOTIDE SEQUENCE [LARGE SCALE GENOMIC DNA]</scope>
    <source>
        <strain evidence="1">Cupriavidus taiwanensis STM 6082</strain>
        <strain evidence="2">Cupriavidus taiwanensis STM 6160</strain>
    </source>
</reference>
<evidence type="ECO:0000313" key="3">
    <source>
        <dbReference type="Proteomes" id="UP000255168"/>
    </source>
</evidence>
<keyword evidence="4" id="KW-1185">Reference proteome</keyword>
<evidence type="ECO:0000313" key="2">
    <source>
        <dbReference type="EMBL" id="SPD46269.1"/>
    </source>
</evidence>
<dbReference type="EMBL" id="LT984806">
    <property type="protein sequence ID" value="SPD46269.1"/>
    <property type="molecule type" value="Genomic_DNA"/>
</dbReference>
<evidence type="ECO:0000313" key="1">
    <source>
        <dbReference type="EMBL" id="SOZ37696.1"/>
    </source>
</evidence>